<dbReference type="Pfam" id="PF04542">
    <property type="entry name" value="Sigma70_r2"/>
    <property type="match status" value="1"/>
</dbReference>
<dbReference type="PANTHER" id="PTHR43133">
    <property type="entry name" value="RNA POLYMERASE ECF-TYPE SIGMA FACTO"/>
    <property type="match status" value="1"/>
</dbReference>
<evidence type="ECO:0000313" key="8">
    <source>
        <dbReference type="Proteomes" id="UP001431449"/>
    </source>
</evidence>
<dbReference type="InterPro" id="IPR039425">
    <property type="entry name" value="RNA_pol_sigma-70-like"/>
</dbReference>
<evidence type="ECO:0000256" key="3">
    <source>
        <dbReference type="ARBA" id="ARBA00023082"/>
    </source>
</evidence>
<gene>
    <name evidence="7" type="ORF">M0G41_10390</name>
</gene>
<proteinExistence type="inferred from homology"/>
<keyword evidence="4" id="KW-0804">Transcription</keyword>
<dbReference type="RefSeq" id="WP_248209035.1">
    <property type="nucleotide sequence ID" value="NZ_JALNMH010000008.1"/>
</dbReference>
<reference evidence="7" key="1">
    <citation type="submission" date="2022-04" db="EMBL/GenBank/DDBJ databases">
        <title>Lysobacter sp. CAU 1642 isolated from sea sand.</title>
        <authorList>
            <person name="Kim W."/>
        </authorList>
    </citation>
    <scope>NUCLEOTIDE SEQUENCE</scope>
    <source>
        <strain evidence="7">CAU 1642</strain>
    </source>
</reference>
<dbReference type="NCBIfam" id="TIGR02937">
    <property type="entry name" value="sigma70-ECF"/>
    <property type="match status" value="1"/>
</dbReference>
<evidence type="ECO:0000259" key="5">
    <source>
        <dbReference type="Pfam" id="PF04542"/>
    </source>
</evidence>
<dbReference type="InterPro" id="IPR013325">
    <property type="entry name" value="RNA_pol_sigma_r2"/>
</dbReference>
<comment type="similarity">
    <text evidence="1">Belongs to the sigma-70 factor family. ECF subfamily.</text>
</comment>
<dbReference type="Pfam" id="PF08281">
    <property type="entry name" value="Sigma70_r4_2"/>
    <property type="match status" value="1"/>
</dbReference>
<keyword evidence="3" id="KW-0731">Sigma factor</keyword>
<keyword evidence="8" id="KW-1185">Reference proteome</keyword>
<organism evidence="7 8">
    <name type="scientific">Pseudomarimonas salicorniae</name>
    <dbReference type="NCBI Taxonomy" id="2933270"/>
    <lineage>
        <taxon>Bacteria</taxon>
        <taxon>Pseudomonadati</taxon>
        <taxon>Pseudomonadota</taxon>
        <taxon>Gammaproteobacteria</taxon>
        <taxon>Lysobacterales</taxon>
        <taxon>Lysobacteraceae</taxon>
        <taxon>Pseudomarimonas</taxon>
    </lineage>
</organism>
<dbReference type="CDD" id="cd06171">
    <property type="entry name" value="Sigma70_r4"/>
    <property type="match status" value="1"/>
</dbReference>
<evidence type="ECO:0000256" key="1">
    <source>
        <dbReference type="ARBA" id="ARBA00010641"/>
    </source>
</evidence>
<evidence type="ECO:0000256" key="2">
    <source>
        <dbReference type="ARBA" id="ARBA00023015"/>
    </source>
</evidence>
<evidence type="ECO:0000256" key="4">
    <source>
        <dbReference type="ARBA" id="ARBA00023163"/>
    </source>
</evidence>
<dbReference type="Gene3D" id="1.10.1740.10">
    <property type="match status" value="1"/>
</dbReference>
<dbReference type="SUPFAM" id="SSF88946">
    <property type="entry name" value="Sigma2 domain of RNA polymerase sigma factors"/>
    <property type="match status" value="1"/>
</dbReference>
<protein>
    <submittedName>
        <fullName evidence="7">Sigma-70 family RNA polymerase sigma factor</fullName>
    </submittedName>
</protein>
<sequence length="203" mass="22750">MSAAGRLPPDDADLAPQRWVEEVCAGQQQGLAALFDRYSPRAFAIAMRILRSEADAEEAVADVFQQVWKDAGRYDAQRGSVEAWIVRLSHSRAIDRLRRRRARPDEDCALHPEDVDFTYSQHQDAGPALLEALQSESAVRKAFEVLGREQQRCVSLAFLEGLSHPEISERLGMPLGTVKSHVRRGLLAMRGYLQERGYGGFET</sequence>
<comment type="caution">
    <text evidence="7">The sequence shown here is derived from an EMBL/GenBank/DDBJ whole genome shotgun (WGS) entry which is preliminary data.</text>
</comment>
<dbReference type="InterPro" id="IPR014284">
    <property type="entry name" value="RNA_pol_sigma-70_dom"/>
</dbReference>
<dbReference type="InterPro" id="IPR007627">
    <property type="entry name" value="RNA_pol_sigma70_r2"/>
</dbReference>
<name>A0ABT0GHQ4_9GAMM</name>
<dbReference type="InterPro" id="IPR013324">
    <property type="entry name" value="RNA_pol_sigma_r3/r4-like"/>
</dbReference>
<dbReference type="Proteomes" id="UP001431449">
    <property type="component" value="Unassembled WGS sequence"/>
</dbReference>
<feature type="domain" description="RNA polymerase sigma-70 region 2" evidence="5">
    <location>
        <begin position="34"/>
        <end position="102"/>
    </location>
</feature>
<dbReference type="Gene3D" id="1.10.10.10">
    <property type="entry name" value="Winged helix-like DNA-binding domain superfamily/Winged helix DNA-binding domain"/>
    <property type="match status" value="1"/>
</dbReference>
<evidence type="ECO:0000313" key="7">
    <source>
        <dbReference type="EMBL" id="MCK7594081.1"/>
    </source>
</evidence>
<evidence type="ECO:0000259" key="6">
    <source>
        <dbReference type="Pfam" id="PF08281"/>
    </source>
</evidence>
<accession>A0ABT0GHQ4</accession>
<keyword evidence="2" id="KW-0805">Transcription regulation</keyword>
<dbReference type="SUPFAM" id="SSF88659">
    <property type="entry name" value="Sigma3 and sigma4 domains of RNA polymerase sigma factors"/>
    <property type="match status" value="1"/>
</dbReference>
<dbReference type="InterPro" id="IPR036388">
    <property type="entry name" value="WH-like_DNA-bd_sf"/>
</dbReference>
<dbReference type="InterPro" id="IPR013249">
    <property type="entry name" value="RNA_pol_sigma70_r4_t2"/>
</dbReference>
<dbReference type="EMBL" id="JALNMH010000008">
    <property type="protein sequence ID" value="MCK7594081.1"/>
    <property type="molecule type" value="Genomic_DNA"/>
</dbReference>
<dbReference type="PANTHER" id="PTHR43133:SF62">
    <property type="entry name" value="RNA POLYMERASE SIGMA FACTOR SIGZ"/>
    <property type="match status" value="1"/>
</dbReference>
<feature type="domain" description="RNA polymerase sigma factor 70 region 4 type 2" evidence="6">
    <location>
        <begin position="138"/>
        <end position="189"/>
    </location>
</feature>